<evidence type="ECO:0000256" key="2">
    <source>
        <dbReference type="SAM" id="MobiDB-lite"/>
    </source>
</evidence>
<dbReference type="InterPro" id="IPR027417">
    <property type="entry name" value="P-loop_NTPase"/>
</dbReference>
<dbReference type="GO" id="GO:0006302">
    <property type="term" value="P:double-strand break repair"/>
    <property type="evidence" value="ECO:0007669"/>
    <property type="project" value="InterPro"/>
</dbReference>
<keyword evidence="5" id="KW-1185">Reference proteome</keyword>
<name>A0A8J3XT77_9ACTN</name>
<protein>
    <recommendedName>
        <fullName evidence="3">Rad50/SbcC-type AAA domain-containing protein</fullName>
    </recommendedName>
</protein>
<proteinExistence type="predicted"/>
<organism evidence="4 5">
    <name type="scientific">Planotetraspora silvatica</name>
    <dbReference type="NCBI Taxonomy" id="234614"/>
    <lineage>
        <taxon>Bacteria</taxon>
        <taxon>Bacillati</taxon>
        <taxon>Actinomycetota</taxon>
        <taxon>Actinomycetes</taxon>
        <taxon>Streptosporangiales</taxon>
        <taxon>Streptosporangiaceae</taxon>
        <taxon>Planotetraspora</taxon>
    </lineage>
</organism>
<sequence length="646" mass="72091">MTTHLQIRELVITTRTGEYSYPFHGITAFVGPVGAGKSTMLELIKHVLGGSATLTQVIEENVLRARLHIEAGERRLVLQRATQGRMNTVDVYEAASGELVGTFPVREGGGRDSLSSLLLSALGLPVLTIPRSRTRAGSATSSLTFNDIYSYVYLQQAEIDRSVVYHLENYREPKRRASFEIMFGLTDSELIDLELRRGEIADALRAARERAATVKTFLQEASVGDERELSIERQRLEEEAGSARQQLSILRNEVEELSAADDALREEIRLADKEAEAAREAVDAASSAVARRSALVAQLQLDIARQDRLAVAARQLSPIEFHICPRCLQSLDNREVQTDLCRVCLQPDATTSEATVAERDEAIRQLESQLSEAEQLLEVDRAQLSRLAGQARGLDMIANGLRTELDMRTRDFVSPRFESIAQASASVASAEAKLEAVDRVSSYWIQFRELEAQIVALNEEGQRVAEGIEAARDRLAGRRQRVSELSDLFDEIVQFLEVPWYQSARIDQETYLPIVNGRPFDRLAVAGGVKTLVNLAYHLSLLTYSLPRFDTYLPDLLIVDSPRKNIGAAAEDRALTERIYRRFRMLSDMPNRRVQVIIADNDLPRIATKFVNEIHVDYDNPSVPEVAHPGPDAVERIGVKSTDREG</sequence>
<dbReference type="AlphaFoldDB" id="A0A8J3XT77"/>
<dbReference type="EMBL" id="BOOQ01000065">
    <property type="protein sequence ID" value="GII51291.1"/>
    <property type="molecule type" value="Genomic_DNA"/>
</dbReference>
<evidence type="ECO:0000259" key="3">
    <source>
        <dbReference type="Pfam" id="PF13476"/>
    </source>
</evidence>
<feature type="region of interest" description="Disordered" evidence="2">
    <location>
        <begin position="625"/>
        <end position="646"/>
    </location>
</feature>
<reference evidence="4" key="1">
    <citation type="submission" date="2021-01" db="EMBL/GenBank/DDBJ databases">
        <title>Whole genome shotgun sequence of Planotetraspora silvatica NBRC 100141.</title>
        <authorList>
            <person name="Komaki H."/>
            <person name="Tamura T."/>
        </authorList>
    </citation>
    <scope>NUCLEOTIDE SEQUENCE</scope>
    <source>
        <strain evidence="4">NBRC 100141</strain>
    </source>
</reference>
<feature type="domain" description="Rad50/SbcC-type AAA" evidence="3">
    <location>
        <begin position="24"/>
        <end position="276"/>
    </location>
</feature>
<dbReference type="Gene3D" id="3.40.50.300">
    <property type="entry name" value="P-loop containing nucleotide triphosphate hydrolases"/>
    <property type="match status" value="1"/>
</dbReference>
<dbReference type="SUPFAM" id="SSF52540">
    <property type="entry name" value="P-loop containing nucleoside triphosphate hydrolases"/>
    <property type="match status" value="1"/>
</dbReference>
<dbReference type="InterPro" id="IPR038729">
    <property type="entry name" value="Rad50/SbcC_AAA"/>
</dbReference>
<evidence type="ECO:0000256" key="1">
    <source>
        <dbReference type="SAM" id="Coils"/>
    </source>
</evidence>
<feature type="coiled-coil region" evidence="1">
    <location>
        <begin position="226"/>
        <end position="281"/>
    </location>
</feature>
<dbReference type="Gene3D" id="1.10.287.1490">
    <property type="match status" value="1"/>
</dbReference>
<accession>A0A8J3XT77</accession>
<dbReference type="GO" id="GO:0016887">
    <property type="term" value="F:ATP hydrolysis activity"/>
    <property type="evidence" value="ECO:0007669"/>
    <property type="project" value="InterPro"/>
</dbReference>
<dbReference type="RefSeq" id="WP_203980788.1">
    <property type="nucleotide sequence ID" value="NZ_BAAAKY010000074.1"/>
</dbReference>
<keyword evidence="1" id="KW-0175">Coiled coil</keyword>
<feature type="coiled-coil region" evidence="1">
    <location>
        <begin position="356"/>
        <end position="383"/>
    </location>
</feature>
<comment type="caution">
    <text evidence="4">The sequence shown here is derived from an EMBL/GenBank/DDBJ whole genome shotgun (WGS) entry which is preliminary data.</text>
</comment>
<feature type="compositionally biased region" description="Basic and acidic residues" evidence="2">
    <location>
        <begin position="633"/>
        <end position="646"/>
    </location>
</feature>
<dbReference type="Pfam" id="PF13476">
    <property type="entry name" value="AAA_23"/>
    <property type="match status" value="1"/>
</dbReference>
<gene>
    <name evidence="4" type="ORF">Psi02_77150</name>
</gene>
<evidence type="ECO:0000313" key="4">
    <source>
        <dbReference type="EMBL" id="GII51291.1"/>
    </source>
</evidence>
<evidence type="ECO:0000313" key="5">
    <source>
        <dbReference type="Proteomes" id="UP000644610"/>
    </source>
</evidence>
<dbReference type="Proteomes" id="UP000644610">
    <property type="component" value="Unassembled WGS sequence"/>
</dbReference>